<evidence type="ECO:0000259" key="6">
    <source>
        <dbReference type="PROSITE" id="PS51358"/>
    </source>
</evidence>
<dbReference type="InterPro" id="IPR012974">
    <property type="entry name" value="NOP58/56_N"/>
</dbReference>
<dbReference type="SMART" id="SM00931">
    <property type="entry name" value="NOSIC"/>
    <property type="match status" value="1"/>
</dbReference>
<dbReference type="GO" id="GO:0005730">
    <property type="term" value="C:nucleolus"/>
    <property type="evidence" value="ECO:0007669"/>
    <property type="project" value="UniProtKB-SubCell"/>
</dbReference>
<comment type="similarity">
    <text evidence="2">Belongs to the NOP5/NOP56 family.</text>
</comment>
<sequence length="439" mass="48955">MAMYVLYESSSGYALFDVHGLGEIGQNTDAVQSSVSDFSRFGQIVKLTAFHPWQTALDAQNQVNAISEGFMSDELRSFLDLNLPKVKEGEEPKFSLGVSDPKLGSCISEATKIHCQSNEFVHELLRGVRQHFDSFINDFKPNGLEKAQHGLAQSYSKAKVKSNDSLEDHMVIHSIGLLDTVDKKINTFGMSTREWYSWHFPELVNIVDDNYMYAQVSNIIEDKSKLSEEHVPMLTKVLGDEDKAREVVKAGQISMGQGLGPVDLINVQTFAQKLIELMDYRKQLYDYLVVKMNNIAPNLAALIGVIFAARLISHAGSLRNLAMYPSSTLQILGADKALLRALRTGGNGPKHGLIFDSSFISRASAKNKGRIARYLANKCSIAARVDYFGDSSGSDFGEKLREEVEERLESYVILEEVLDGFEENDEEIVDTSEEEIDEE</sequence>
<dbReference type="EMBL" id="CAKOAT010107599">
    <property type="protein sequence ID" value="CAH8327246.1"/>
    <property type="molecule type" value="Genomic_DNA"/>
</dbReference>
<comment type="subcellular location">
    <subcellularLocation>
        <location evidence="1">Nucleus</location>
        <location evidence="1">Nucleolus</location>
    </subcellularLocation>
</comment>
<evidence type="ECO:0000256" key="1">
    <source>
        <dbReference type="ARBA" id="ARBA00004604"/>
    </source>
</evidence>
<dbReference type="PANTHER" id="PTHR10894:SF31">
    <property type="entry name" value="NOP DOMAIN-CONTAINING PROTEIN"/>
    <property type="match status" value="1"/>
</dbReference>
<proteinExistence type="inferred from homology"/>
<dbReference type="Gene3D" id="1.10.246.90">
    <property type="entry name" value="Nop domain"/>
    <property type="match status" value="1"/>
</dbReference>
<dbReference type="InterPro" id="IPR036070">
    <property type="entry name" value="Nop_dom_sf"/>
</dbReference>
<organism evidence="7 8">
    <name type="scientific">Eruca vesicaria subsp. sativa</name>
    <name type="common">Garden rocket</name>
    <name type="synonym">Eruca sativa</name>
    <dbReference type="NCBI Taxonomy" id="29727"/>
    <lineage>
        <taxon>Eukaryota</taxon>
        <taxon>Viridiplantae</taxon>
        <taxon>Streptophyta</taxon>
        <taxon>Embryophyta</taxon>
        <taxon>Tracheophyta</taxon>
        <taxon>Spermatophyta</taxon>
        <taxon>Magnoliopsida</taxon>
        <taxon>eudicotyledons</taxon>
        <taxon>Gunneridae</taxon>
        <taxon>Pentapetalae</taxon>
        <taxon>rosids</taxon>
        <taxon>malvids</taxon>
        <taxon>Brassicales</taxon>
        <taxon>Brassicaceae</taxon>
        <taxon>Brassiceae</taxon>
        <taxon>Eruca</taxon>
    </lineage>
</organism>
<dbReference type="PROSITE" id="PS51358">
    <property type="entry name" value="NOP"/>
    <property type="match status" value="1"/>
</dbReference>
<dbReference type="Proteomes" id="UP001642260">
    <property type="component" value="Unassembled WGS sequence"/>
</dbReference>
<dbReference type="InterPro" id="IPR002687">
    <property type="entry name" value="Nop_dom"/>
</dbReference>
<dbReference type="SUPFAM" id="SSF89124">
    <property type="entry name" value="Nop domain"/>
    <property type="match status" value="1"/>
</dbReference>
<protein>
    <recommendedName>
        <fullName evidence="5">Nucleolar protein 56</fullName>
    </recommendedName>
</protein>
<evidence type="ECO:0000256" key="5">
    <source>
        <dbReference type="ARBA" id="ARBA00040742"/>
    </source>
</evidence>
<name>A0ABC8JPY3_ERUVS</name>
<keyword evidence="4" id="KW-0539">Nucleus</keyword>
<evidence type="ECO:0000256" key="2">
    <source>
        <dbReference type="ARBA" id="ARBA00009211"/>
    </source>
</evidence>
<keyword evidence="3" id="KW-0690">Ribosome biogenesis</keyword>
<dbReference type="InterPro" id="IPR042239">
    <property type="entry name" value="Nop_C"/>
</dbReference>
<dbReference type="AlphaFoldDB" id="A0ABC8JPY3"/>
<evidence type="ECO:0000313" key="7">
    <source>
        <dbReference type="EMBL" id="CAH8327246.1"/>
    </source>
</evidence>
<evidence type="ECO:0000256" key="3">
    <source>
        <dbReference type="ARBA" id="ARBA00022517"/>
    </source>
</evidence>
<dbReference type="FunFam" id="1.10.246.90:FF:000001">
    <property type="entry name" value="Nucleolar protein 56"/>
    <property type="match status" value="1"/>
</dbReference>
<dbReference type="Pfam" id="PF08156">
    <property type="entry name" value="NOP5NT"/>
    <property type="match status" value="1"/>
</dbReference>
<feature type="domain" description="Nop" evidence="6">
    <location>
        <begin position="295"/>
        <end position="413"/>
    </location>
</feature>
<keyword evidence="8" id="KW-1185">Reference proteome</keyword>
<evidence type="ECO:0000313" key="8">
    <source>
        <dbReference type="Proteomes" id="UP001642260"/>
    </source>
</evidence>
<reference evidence="7 8" key="1">
    <citation type="submission" date="2022-03" db="EMBL/GenBank/DDBJ databases">
        <authorList>
            <person name="Macdonald S."/>
            <person name="Ahmed S."/>
            <person name="Newling K."/>
        </authorList>
    </citation>
    <scope>NUCLEOTIDE SEQUENCE [LARGE SCALE GENOMIC DNA]</scope>
</reference>
<dbReference type="InterPro" id="IPR012976">
    <property type="entry name" value="NOSIC"/>
</dbReference>
<evidence type="ECO:0000256" key="4">
    <source>
        <dbReference type="ARBA" id="ARBA00023242"/>
    </source>
</evidence>
<dbReference type="GO" id="GO:0042254">
    <property type="term" value="P:ribosome biogenesis"/>
    <property type="evidence" value="ECO:0007669"/>
    <property type="project" value="UniProtKB-KW"/>
</dbReference>
<dbReference type="PANTHER" id="PTHR10894">
    <property type="entry name" value="NUCLEOLAR PROTEIN 5 NUCLEOLAR PROTEIN NOP5 NOP58"/>
    <property type="match status" value="1"/>
</dbReference>
<accession>A0ABC8JPY3</accession>
<dbReference type="InterPro" id="IPR045056">
    <property type="entry name" value="Nop56/Nop58"/>
</dbReference>
<dbReference type="Gene3D" id="1.10.287.4070">
    <property type="match status" value="1"/>
</dbReference>
<dbReference type="Pfam" id="PF01798">
    <property type="entry name" value="Nop"/>
    <property type="match status" value="1"/>
</dbReference>
<gene>
    <name evidence="7" type="ORF">ERUC_LOCUS11008</name>
</gene>
<comment type="caution">
    <text evidence="7">The sequence shown here is derived from an EMBL/GenBank/DDBJ whole genome shotgun (WGS) entry which is preliminary data.</text>
</comment>